<feature type="compositionally biased region" description="Basic residues" evidence="13">
    <location>
        <begin position="10"/>
        <end position="20"/>
    </location>
</feature>
<dbReference type="EC" id="1.14.11.-" evidence="12"/>
<dbReference type="EMBL" id="OZ023711">
    <property type="protein sequence ID" value="CAK9859883.1"/>
    <property type="molecule type" value="Genomic_DNA"/>
</dbReference>
<dbReference type="Gene3D" id="2.60.120.650">
    <property type="entry name" value="Cupin"/>
    <property type="match status" value="1"/>
</dbReference>
<keyword evidence="10 12" id="KW-0804">Transcription</keyword>
<name>A0ABP1ABG5_9BRYO</name>
<dbReference type="PROSITE" id="PS51184">
    <property type="entry name" value="JMJC"/>
    <property type="match status" value="1"/>
</dbReference>
<dbReference type="Proteomes" id="UP001497522">
    <property type="component" value="Chromosome 10"/>
</dbReference>
<keyword evidence="6 12" id="KW-0223">Dioxygenase</keyword>
<keyword evidence="4 12" id="KW-0479">Metal-binding</keyword>
<evidence type="ECO:0000256" key="5">
    <source>
        <dbReference type="ARBA" id="ARBA00022853"/>
    </source>
</evidence>
<reference evidence="15" key="1">
    <citation type="submission" date="2024-03" db="EMBL/GenBank/DDBJ databases">
        <authorList>
            <consortium name="ELIXIR-Norway"/>
            <consortium name="Elixir Norway"/>
        </authorList>
    </citation>
    <scope>NUCLEOTIDE SEQUENCE</scope>
</reference>
<keyword evidence="3" id="KW-0678">Repressor</keyword>
<keyword evidence="7 12" id="KW-0560">Oxidoreductase</keyword>
<dbReference type="InterPro" id="IPR049043">
    <property type="entry name" value="WHD_RIOX1"/>
</dbReference>
<evidence type="ECO:0000256" key="10">
    <source>
        <dbReference type="ARBA" id="ARBA00023163"/>
    </source>
</evidence>
<evidence type="ECO:0000256" key="6">
    <source>
        <dbReference type="ARBA" id="ARBA00022964"/>
    </source>
</evidence>
<feature type="domain" description="JmjC" evidence="14">
    <location>
        <begin position="244"/>
        <end position="385"/>
    </location>
</feature>
<dbReference type="InterPro" id="IPR039994">
    <property type="entry name" value="NO66-like"/>
</dbReference>
<dbReference type="SUPFAM" id="SSF51197">
    <property type="entry name" value="Clavaminate synthase-like"/>
    <property type="match status" value="1"/>
</dbReference>
<keyword evidence="11 12" id="KW-0539">Nucleus</keyword>
<dbReference type="InterPro" id="IPR003347">
    <property type="entry name" value="JmjC_dom"/>
</dbReference>
<evidence type="ECO:0000256" key="13">
    <source>
        <dbReference type="SAM" id="MobiDB-lite"/>
    </source>
</evidence>
<keyword evidence="9 12" id="KW-0805">Transcription regulation</keyword>
<evidence type="ECO:0000256" key="12">
    <source>
        <dbReference type="RuleBase" id="RU366061"/>
    </source>
</evidence>
<dbReference type="Gene3D" id="3.90.930.40">
    <property type="match status" value="1"/>
</dbReference>
<evidence type="ECO:0000256" key="4">
    <source>
        <dbReference type="ARBA" id="ARBA00022723"/>
    </source>
</evidence>
<protein>
    <recommendedName>
        <fullName evidence="12">Bifunctional lysine-specific demethylase and histidyl-hydroxylase</fullName>
        <ecNumber evidence="12">1.14.11.-</ecNumber>
    </recommendedName>
</protein>
<feature type="compositionally biased region" description="Low complexity" evidence="13">
    <location>
        <begin position="119"/>
        <end position="134"/>
    </location>
</feature>
<evidence type="ECO:0000256" key="2">
    <source>
        <dbReference type="ARBA" id="ARBA00010309"/>
    </source>
</evidence>
<evidence type="ECO:0000313" key="15">
    <source>
        <dbReference type="EMBL" id="CAK9859883.1"/>
    </source>
</evidence>
<gene>
    <name evidence="15" type="ORF">CSSPJE1EN2_LOCUS2878</name>
</gene>
<dbReference type="PANTHER" id="PTHR13096">
    <property type="entry name" value="MINA53 MYC INDUCED NUCLEAR ANTIGEN"/>
    <property type="match status" value="1"/>
</dbReference>
<keyword evidence="16" id="KW-1185">Reference proteome</keyword>
<evidence type="ECO:0000256" key="8">
    <source>
        <dbReference type="ARBA" id="ARBA00023004"/>
    </source>
</evidence>
<feature type="region of interest" description="Disordered" evidence="13">
    <location>
        <begin position="1"/>
        <end position="89"/>
    </location>
</feature>
<evidence type="ECO:0000256" key="7">
    <source>
        <dbReference type="ARBA" id="ARBA00023002"/>
    </source>
</evidence>
<sequence length="593" mass="67145">MRRGNGSMLLRRRRLGKRSKHEVQCSPAAEENEECKEADDEEEVVAVEEEEAEQEQEEGEQEQEDDDDDDDDDADAMLPEEEEDGGNPEAVKYILGFEVEVIEDLRTAIEECGGDGDGETTTTGKQQQQQQQQQKARRGDDRIPGAADRFVEWVLSPLSLERFHSEFWERKPFLIRRPHNRSFYDGWFGKADIEKLLETQSLRYGVNLDVTKYEDGARSTFSSDGDAKPSKVWKKFSKGWSVRILHPQRWSDPIFWMLSAFERYWRSVAGCNAYLTPPGSQGFSPHYDDIEAFVIQTEGKKHWKCYRPRSSSEVLPRFSSPNFEQLDLGKPILDVVLEAGDILYMPRGTIHQAKAASDMHSLHITVSVGQRNCWADFLELAVPRALELATEDHLLLRQNLPRGYSDYMGVAHSEREDDPERTLFIEQGMHCMNLVMESIPWDSAADQLAVKFLQSRLPLPSLTTGSEENGLATRGRGNMPAANLTGKQLWKSKVRLVAPDVARLVVEEDSAVVYHMLSNRRVLHNEGDDESCKEPLSPNGRLVFSLDAAPALEELTMAFPEPVQVAELPMLRHEALTLVTQLCEIGLLIVVDG</sequence>
<evidence type="ECO:0000256" key="11">
    <source>
        <dbReference type="ARBA" id="ARBA00023242"/>
    </source>
</evidence>
<evidence type="ECO:0000256" key="9">
    <source>
        <dbReference type="ARBA" id="ARBA00023015"/>
    </source>
</evidence>
<organism evidence="15 16">
    <name type="scientific">Sphagnum jensenii</name>
    <dbReference type="NCBI Taxonomy" id="128206"/>
    <lineage>
        <taxon>Eukaryota</taxon>
        <taxon>Viridiplantae</taxon>
        <taxon>Streptophyta</taxon>
        <taxon>Embryophyta</taxon>
        <taxon>Bryophyta</taxon>
        <taxon>Sphagnophytina</taxon>
        <taxon>Sphagnopsida</taxon>
        <taxon>Sphagnales</taxon>
        <taxon>Sphagnaceae</taxon>
        <taxon>Sphagnum</taxon>
    </lineage>
</organism>
<dbReference type="PANTHER" id="PTHR13096:SF8">
    <property type="entry name" value="RIBOSOMAL OXYGENASE 1"/>
    <property type="match status" value="1"/>
</dbReference>
<keyword evidence="8 12" id="KW-0408">Iron</keyword>
<proteinExistence type="inferred from homology"/>
<dbReference type="SMART" id="SM00558">
    <property type="entry name" value="JmjC"/>
    <property type="match status" value="1"/>
</dbReference>
<dbReference type="Pfam" id="PF08007">
    <property type="entry name" value="JmjC_2"/>
    <property type="match status" value="1"/>
</dbReference>
<comment type="function">
    <text evidence="12">Oxygenase that can act as both a histone lysine demethylase and a ribosomal histidine hydroxylase.</text>
</comment>
<comment type="similarity">
    <text evidence="2">Belongs to the ROX family. NO66 subfamily.</text>
</comment>
<feature type="region of interest" description="Disordered" evidence="13">
    <location>
        <begin position="111"/>
        <end position="142"/>
    </location>
</feature>
<comment type="cofactor">
    <cofactor evidence="12">
        <name>Fe(2+)</name>
        <dbReference type="ChEBI" id="CHEBI:29033"/>
    </cofactor>
    <text evidence="12">Binds 1 Fe(2+) ion per subunit.</text>
</comment>
<dbReference type="Gene3D" id="1.10.10.1500">
    <property type="entry name" value="JmjC domain-containing ribosomal oxygenase (ROX), dimer domain"/>
    <property type="match status" value="1"/>
</dbReference>
<evidence type="ECO:0000256" key="3">
    <source>
        <dbReference type="ARBA" id="ARBA00022491"/>
    </source>
</evidence>
<feature type="compositionally biased region" description="Acidic residues" evidence="13">
    <location>
        <begin position="30"/>
        <end position="86"/>
    </location>
</feature>
<accession>A0ABP1ABG5</accession>
<comment type="subcellular location">
    <subcellularLocation>
        <location evidence="1 12">Nucleus</location>
    </subcellularLocation>
</comment>
<dbReference type="Pfam" id="PF21233">
    <property type="entry name" value="WHD_RIOX1"/>
    <property type="match status" value="1"/>
</dbReference>
<keyword evidence="5" id="KW-0156">Chromatin regulator</keyword>
<evidence type="ECO:0000259" key="14">
    <source>
        <dbReference type="PROSITE" id="PS51184"/>
    </source>
</evidence>
<evidence type="ECO:0000313" key="16">
    <source>
        <dbReference type="Proteomes" id="UP001497522"/>
    </source>
</evidence>
<evidence type="ECO:0000256" key="1">
    <source>
        <dbReference type="ARBA" id="ARBA00004123"/>
    </source>
</evidence>